<reference evidence="3 4" key="1">
    <citation type="journal article" date="2017" name="Curr. Microbiol.">
        <title>Lysobacter zhanggongensis sp. nov. Isolated from a Pit Mud.</title>
        <authorList>
            <person name="Zhang X.F."/>
            <person name="Wang H.H."/>
            <person name="Sun X.Y."/>
            <person name="Pan C.M."/>
        </authorList>
    </citation>
    <scope>NUCLEOTIDE SEQUENCE [LARGE SCALE GENOMIC DNA]</scope>
    <source>
        <strain evidence="3 4">ZGLJ7-1</strain>
    </source>
</reference>
<feature type="signal peptide" evidence="1">
    <location>
        <begin position="1"/>
        <end position="25"/>
    </location>
</feature>
<name>A0ABU7YSB7_9GAMM</name>
<keyword evidence="1" id="KW-0732">Signal</keyword>
<feature type="chain" id="PRO_5045649513" evidence="1">
    <location>
        <begin position="26"/>
        <end position="165"/>
    </location>
</feature>
<evidence type="ECO:0000259" key="2">
    <source>
        <dbReference type="SMART" id="SM00754"/>
    </source>
</evidence>
<keyword evidence="4" id="KW-1185">Reference proteome</keyword>
<dbReference type="EMBL" id="JAXGFO010000081">
    <property type="protein sequence ID" value="MEG3158458.1"/>
    <property type="molecule type" value="Genomic_DNA"/>
</dbReference>
<sequence>MIRRTLHRALLLGLLALPIAVPAAAADLLLRGEFSGARVVSATESDATGEASAVLADDNDLLVDLVYAGLANGATGAYLHRGAANENGDRVADLGIPADTTAGQLRQVEIALGPEDAERVRAGESYIVITTLAYPDGAIRAQLVPQPIRLQDVDDQPPELEEEEG</sequence>
<evidence type="ECO:0000313" key="3">
    <source>
        <dbReference type="EMBL" id="MEG3158458.1"/>
    </source>
</evidence>
<dbReference type="InterPro" id="IPR010895">
    <property type="entry name" value="CHRD"/>
</dbReference>
<protein>
    <submittedName>
        <fullName evidence="3">CHRD domain-containing protein</fullName>
    </submittedName>
</protein>
<accession>A0ABU7YSB7</accession>
<comment type="caution">
    <text evidence="3">The sequence shown here is derived from an EMBL/GenBank/DDBJ whole genome shotgun (WGS) entry which is preliminary data.</text>
</comment>
<dbReference type="RefSeq" id="WP_412700364.1">
    <property type="nucleotide sequence ID" value="NZ_JAXGFO010000081.1"/>
</dbReference>
<dbReference type="Pfam" id="PF07452">
    <property type="entry name" value="CHRD"/>
    <property type="match status" value="1"/>
</dbReference>
<proteinExistence type="predicted"/>
<dbReference type="SMART" id="SM00754">
    <property type="entry name" value="CHRD"/>
    <property type="match status" value="1"/>
</dbReference>
<dbReference type="Proteomes" id="UP001334501">
    <property type="component" value="Unassembled WGS sequence"/>
</dbReference>
<evidence type="ECO:0000256" key="1">
    <source>
        <dbReference type="SAM" id="SignalP"/>
    </source>
</evidence>
<organism evidence="3 4">
    <name type="scientific">Lysobacter zhanggongensis</name>
    <dbReference type="NCBI Taxonomy" id="1774951"/>
    <lineage>
        <taxon>Bacteria</taxon>
        <taxon>Pseudomonadati</taxon>
        <taxon>Pseudomonadota</taxon>
        <taxon>Gammaproteobacteria</taxon>
        <taxon>Lysobacterales</taxon>
        <taxon>Lysobacteraceae</taxon>
        <taxon>Lysobacter</taxon>
    </lineage>
</organism>
<evidence type="ECO:0000313" key="4">
    <source>
        <dbReference type="Proteomes" id="UP001334501"/>
    </source>
</evidence>
<gene>
    <name evidence="3" type="ORF">SNE33_11315</name>
</gene>
<feature type="domain" description="CHRD" evidence="2">
    <location>
        <begin position="28"/>
        <end position="145"/>
    </location>
</feature>